<sequence>MSAVADPVLPKRRSRAWVKFRKSPSALLGGAIVIFFILIAILAPLLPVPGPVETDWSAVRKAPSDAHPFGTDEIGRDVLSRMIWGAQASLLAGVVSVMIAVALGVPLGVLAGYRRGWTDAVISRVTEALLAAPFLILAIALAAFLGPSLTNAMIAIGISAMPIFIRLARGQTLSVMTEDYVESARAIGVGHLALIWRYILPNIFPPIIVQGTLTIATAIIAEASLSFLGLGQQPPAPSWGSMLNIAKNFLEQAPWMALYPGIAIFLVVLGFNLLGDGLRDALDPRDT</sequence>
<feature type="transmembrane region" description="Helical" evidence="7">
    <location>
        <begin position="151"/>
        <end position="168"/>
    </location>
</feature>
<feature type="transmembrane region" description="Helical" evidence="7">
    <location>
        <begin position="253"/>
        <end position="274"/>
    </location>
</feature>
<keyword evidence="5 7" id="KW-1133">Transmembrane helix</keyword>
<evidence type="ECO:0000256" key="2">
    <source>
        <dbReference type="ARBA" id="ARBA00022448"/>
    </source>
</evidence>
<evidence type="ECO:0000313" key="9">
    <source>
        <dbReference type="EMBL" id="MCV3273333.1"/>
    </source>
</evidence>
<feature type="transmembrane region" description="Helical" evidence="7">
    <location>
        <begin position="125"/>
        <end position="145"/>
    </location>
</feature>
<dbReference type="SUPFAM" id="SSF161098">
    <property type="entry name" value="MetI-like"/>
    <property type="match status" value="1"/>
</dbReference>
<dbReference type="Pfam" id="PF00528">
    <property type="entry name" value="BPD_transp_1"/>
    <property type="match status" value="1"/>
</dbReference>
<protein>
    <submittedName>
        <fullName evidence="9">ABC transporter permease</fullName>
    </submittedName>
</protein>
<keyword evidence="2 7" id="KW-0813">Transport</keyword>
<keyword evidence="4 7" id="KW-0812">Transmembrane</keyword>
<evidence type="ECO:0000256" key="4">
    <source>
        <dbReference type="ARBA" id="ARBA00022692"/>
    </source>
</evidence>
<dbReference type="InterPro" id="IPR035906">
    <property type="entry name" value="MetI-like_sf"/>
</dbReference>
<dbReference type="Gene3D" id="1.10.3720.10">
    <property type="entry name" value="MetI-like"/>
    <property type="match status" value="1"/>
</dbReference>
<dbReference type="Pfam" id="PF12911">
    <property type="entry name" value="OppC_N"/>
    <property type="match status" value="1"/>
</dbReference>
<keyword evidence="3" id="KW-1003">Cell membrane</keyword>
<keyword evidence="10" id="KW-1185">Reference proteome</keyword>
<evidence type="ECO:0000256" key="3">
    <source>
        <dbReference type="ARBA" id="ARBA00022475"/>
    </source>
</evidence>
<evidence type="ECO:0000313" key="10">
    <source>
        <dbReference type="Proteomes" id="UP001208690"/>
    </source>
</evidence>
<dbReference type="PANTHER" id="PTHR43386:SF25">
    <property type="entry name" value="PEPTIDE ABC TRANSPORTER PERMEASE PROTEIN"/>
    <property type="match status" value="1"/>
</dbReference>
<accession>A0ABT3BID4</accession>
<gene>
    <name evidence="9" type="ORF">MUB52_18015</name>
</gene>
<dbReference type="CDD" id="cd06261">
    <property type="entry name" value="TM_PBP2"/>
    <property type="match status" value="1"/>
</dbReference>
<evidence type="ECO:0000256" key="5">
    <source>
        <dbReference type="ARBA" id="ARBA00022989"/>
    </source>
</evidence>
<dbReference type="RefSeq" id="WP_263845558.1">
    <property type="nucleotide sequence ID" value="NZ_JALIEB010000014.1"/>
</dbReference>
<dbReference type="InterPro" id="IPR000515">
    <property type="entry name" value="MetI-like"/>
</dbReference>
<dbReference type="Proteomes" id="UP001208690">
    <property type="component" value="Unassembled WGS sequence"/>
</dbReference>
<comment type="caution">
    <text evidence="9">The sequence shown here is derived from an EMBL/GenBank/DDBJ whole genome shotgun (WGS) entry which is preliminary data.</text>
</comment>
<comment type="similarity">
    <text evidence="7">Belongs to the binding-protein-dependent transport system permease family.</text>
</comment>
<keyword evidence="6 7" id="KW-0472">Membrane</keyword>
<evidence type="ECO:0000259" key="8">
    <source>
        <dbReference type="PROSITE" id="PS50928"/>
    </source>
</evidence>
<proteinExistence type="inferred from homology"/>
<comment type="subcellular location">
    <subcellularLocation>
        <location evidence="1 7">Cell membrane</location>
        <topology evidence="1 7">Multi-pass membrane protein</topology>
    </subcellularLocation>
</comment>
<dbReference type="InterPro" id="IPR050366">
    <property type="entry name" value="BP-dependent_transpt_permease"/>
</dbReference>
<dbReference type="InterPro" id="IPR025966">
    <property type="entry name" value="OppC_N"/>
</dbReference>
<dbReference type="PROSITE" id="PS50928">
    <property type="entry name" value="ABC_TM1"/>
    <property type="match status" value="1"/>
</dbReference>
<name>A0ABT3BID4_9RHOB</name>
<evidence type="ECO:0000256" key="7">
    <source>
        <dbReference type="RuleBase" id="RU363032"/>
    </source>
</evidence>
<reference evidence="9 10" key="1">
    <citation type="submission" date="2022-04" db="EMBL/GenBank/DDBJ databases">
        <title>Roseobacter sp. WL0113 is a bacterium isolated from neritic sediment.</title>
        <authorList>
            <person name="Wang L."/>
            <person name="He W."/>
            <person name="Zhang D.-F."/>
        </authorList>
    </citation>
    <scope>NUCLEOTIDE SEQUENCE [LARGE SCALE GENOMIC DNA]</scope>
    <source>
        <strain evidence="9 10">WL0113</strain>
    </source>
</reference>
<organism evidence="9 10">
    <name type="scientific">Roseobacter sinensis</name>
    <dbReference type="NCBI Taxonomy" id="2931391"/>
    <lineage>
        <taxon>Bacteria</taxon>
        <taxon>Pseudomonadati</taxon>
        <taxon>Pseudomonadota</taxon>
        <taxon>Alphaproteobacteria</taxon>
        <taxon>Rhodobacterales</taxon>
        <taxon>Roseobacteraceae</taxon>
        <taxon>Roseobacter</taxon>
    </lineage>
</organism>
<feature type="transmembrane region" description="Helical" evidence="7">
    <location>
        <begin position="25"/>
        <end position="46"/>
    </location>
</feature>
<feature type="domain" description="ABC transmembrane type-1" evidence="8">
    <location>
        <begin position="86"/>
        <end position="275"/>
    </location>
</feature>
<feature type="transmembrane region" description="Helical" evidence="7">
    <location>
        <begin position="90"/>
        <end position="113"/>
    </location>
</feature>
<dbReference type="EMBL" id="JALIEB010000014">
    <property type="protein sequence ID" value="MCV3273333.1"/>
    <property type="molecule type" value="Genomic_DNA"/>
</dbReference>
<evidence type="ECO:0000256" key="1">
    <source>
        <dbReference type="ARBA" id="ARBA00004651"/>
    </source>
</evidence>
<evidence type="ECO:0000256" key="6">
    <source>
        <dbReference type="ARBA" id="ARBA00023136"/>
    </source>
</evidence>
<dbReference type="PANTHER" id="PTHR43386">
    <property type="entry name" value="OLIGOPEPTIDE TRANSPORT SYSTEM PERMEASE PROTEIN APPC"/>
    <property type="match status" value="1"/>
</dbReference>